<dbReference type="InterPro" id="IPR032407">
    <property type="entry name" value="MHB"/>
</dbReference>
<evidence type="ECO:0008006" key="4">
    <source>
        <dbReference type="Google" id="ProtNLM"/>
    </source>
</evidence>
<comment type="caution">
    <text evidence="2">The sequence shown here is derived from an EMBL/GenBank/DDBJ whole genome shotgun (WGS) entry which is preliminary data.</text>
</comment>
<feature type="signal peptide" evidence="1">
    <location>
        <begin position="1"/>
        <end position="28"/>
    </location>
</feature>
<sequence length="144" mass="15875">MSALRQKVATVIVGVGAASLLATGVANAAPAPAAKPVPQSTMVPQTSCNLGQVEKALAKEDPATWKKINATPERRAHFEQMVVLTKEQRKTKMDQWKRDHPAEANVFKFFKDNNISLRSPQEKAQMKANRKATMERVKATCSQF</sequence>
<dbReference type="NCBIfam" id="TIGR04529">
    <property type="entry name" value="MTB_hemophore"/>
    <property type="match status" value="1"/>
</dbReference>
<organism evidence="2 3">
    <name type="scientific">Gordonia defluvii</name>
    <dbReference type="NCBI Taxonomy" id="283718"/>
    <lineage>
        <taxon>Bacteria</taxon>
        <taxon>Bacillati</taxon>
        <taxon>Actinomycetota</taxon>
        <taxon>Actinomycetes</taxon>
        <taxon>Mycobacteriales</taxon>
        <taxon>Gordoniaceae</taxon>
        <taxon>Gordonia</taxon>
    </lineage>
</organism>
<keyword evidence="1" id="KW-0732">Signal</keyword>
<dbReference type="Proteomes" id="UP001501035">
    <property type="component" value="Unassembled WGS sequence"/>
</dbReference>
<gene>
    <name evidence="2" type="ORF">GCM10010528_25840</name>
</gene>
<dbReference type="EMBL" id="BAAAVS010000054">
    <property type="protein sequence ID" value="GAA3045376.1"/>
    <property type="molecule type" value="Genomic_DNA"/>
</dbReference>
<reference evidence="3" key="1">
    <citation type="journal article" date="2019" name="Int. J. Syst. Evol. Microbiol.">
        <title>The Global Catalogue of Microorganisms (GCM) 10K type strain sequencing project: providing services to taxonomists for standard genome sequencing and annotation.</title>
        <authorList>
            <consortium name="The Broad Institute Genomics Platform"/>
            <consortium name="The Broad Institute Genome Sequencing Center for Infectious Disease"/>
            <person name="Wu L."/>
            <person name="Ma J."/>
        </authorList>
    </citation>
    <scope>NUCLEOTIDE SEQUENCE [LARGE SCALE GENOMIC DNA]</scope>
    <source>
        <strain evidence="3">JCM 14234</strain>
    </source>
</reference>
<dbReference type="RefSeq" id="WP_290714093.1">
    <property type="nucleotide sequence ID" value="NZ_BAAAVS010000054.1"/>
</dbReference>
<accession>A0ABP6LKI9</accession>
<feature type="chain" id="PRO_5045790041" description="Hemophore-related protein" evidence="1">
    <location>
        <begin position="29"/>
        <end position="144"/>
    </location>
</feature>
<proteinExistence type="predicted"/>
<keyword evidence="3" id="KW-1185">Reference proteome</keyword>
<evidence type="ECO:0000256" key="1">
    <source>
        <dbReference type="SAM" id="SignalP"/>
    </source>
</evidence>
<name>A0ABP6LKI9_9ACTN</name>
<evidence type="ECO:0000313" key="2">
    <source>
        <dbReference type="EMBL" id="GAA3045376.1"/>
    </source>
</evidence>
<evidence type="ECO:0000313" key="3">
    <source>
        <dbReference type="Proteomes" id="UP001501035"/>
    </source>
</evidence>
<protein>
    <recommendedName>
        <fullName evidence="4">Hemophore-related protein</fullName>
    </recommendedName>
</protein>